<dbReference type="AlphaFoldDB" id="A0A183GVM0"/>
<dbReference type="Proteomes" id="UP000050761">
    <property type="component" value="Unassembled WGS sequence"/>
</dbReference>
<name>A0A183GVM0_HELPZ</name>
<proteinExistence type="predicted"/>
<reference evidence="1 2" key="1">
    <citation type="submission" date="2018-11" db="EMBL/GenBank/DDBJ databases">
        <authorList>
            <consortium name="Pathogen Informatics"/>
        </authorList>
    </citation>
    <scope>NUCLEOTIDE SEQUENCE [LARGE SCALE GENOMIC DNA]</scope>
</reference>
<gene>
    <name evidence="1" type="ORF">HPBE_LOCUS26739</name>
</gene>
<accession>A0A3P8EQV7</accession>
<evidence type="ECO:0000313" key="3">
    <source>
        <dbReference type="WBParaSite" id="HPBE_0002674001-mRNA-1"/>
    </source>
</evidence>
<sequence length="96" mass="10924">MDFDNPSPIEYICDGICDNGSGPRRCGTPETIGEMFGCKILPDERPLSVRELARILAILDLTHVDADLKKARIKEHVYYTLSTQSLVEAYLRFEKY</sequence>
<dbReference type="WBParaSite" id="HPBE_0002674001-mRNA-1">
    <property type="protein sequence ID" value="HPBE_0002674001-mRNA-1"/>
    <property type="gene ID" value="HPBE_0002674001"/>
</dbReference>
<organism evidence="2 3">
    <name type="scientific">Heligmosomoides polygyrus</name>
    <name type="common">Parasitic roundworm</name>
    <dbReference type="NCBI Taxonomy" id="6339"/>
    <lineage>
        <taxon>Eukaryota</taxon>
        <taxon>Metazoa</taxon>
        <taxon>Ecdysozoa</taxon>
        <taxon>Nematoda</taxon>
        <taxon>Chromadorea</taxon>
        <taxon>Rhabditida</taxon>
        <taxon>Rhabditina</taxon>
        <taxon>Rhabditomorpha</taxon>
        <taxon>Strongyloidea</taxon>
        <taxon>Heligmosomidae</taxon>
        <taxon>Heligmosomoides</taxon>
    </lineage>
</organism>
<dbReference type="EMBL" id="UZAH01040755">
    <property type="protein sequence ID" value="VDP59181.1"/>
    <property type="molecule type" value="Genomic_DNA"/>
</dbReference>
<protein>
    <submittedName>
        <fullName evidence="1 3">Uncharacterized protein</fullName>
    </submittedName>
</protein>
<keyword evidence="2" id="KW-1185">Reference proteome</keyword>
<dbReference type="OrthoDB" id="5910395at2759"/>
<evidence type="ECO:0000313" key="1">
    <source>
        <dbReference type="EMBL" id="VDP59181.1"/>
    </source>
</evidence>
<accession>A0A183GVM0</accession>
<evidence type="ECO:0000313" key="2">
    <source>
        <dbReference type="Proteomes" id="UP000050761"/>
    </source>
</evidence>
<reference evidence="3" key="2">
    <citation type="submission" date="2019-09" db="UniProtKB">
        <authorList>
            <consortium name="WormBaseParasite"/>
        </authorList>
    </citation>
    <scope>IDENTIFICATION</scope>
</reference>